<comment type="catalytic activity">
    <reaction evidence="7">
        <text>[protein]-L-isoaspartate + S-adenosyl-L-methionine = [protein]-L-isoaspartate alpha-methyl ester + S-adenosyl-L-homocysteine</text>
        <dbReference type="Rhea" id="RHEA:12705"/>
        <dbReference type="Rhea" id="RHEA-COMP:12143"/>
        <dbReference type="Rhea" id="RHEA-COMP:12144"/>
        <dbReference type="ChEBI" id="CHEBI:57856"/>
        <dbReference type="ChEBI" id="CHEBI:59789"/>
        <dbReference type="ChEBI" id="CHEBI:90596"/>
        <dbReference type="ChEBI" id="CHEBI:90598"/>
        <dbReference type="EC" id="2.1.1.77"/>
    </reaction>
</comment>
<evidence type="ECO:0000256" key="6">
    <source>
        <dbReference type="ARBA" id="ARBA00022691"/>
    </source>
</evidence>
<dbReference type="NCBIfam" id="TIGR00080">
    <property type="entry name" value="pimt"/>
    <property type="match status" value="1"/>
</dbReference>
<evidence type="ECO:0000256" key="2">
    <source>
        <dbReference type="ARBA" id="ARBA00005369"/>
    </source>
</evidence>
<dbReference type="KEGG" id="tact:SG35_005180"/>
<evidence type="ECO:0000256" key="7">
    <source>
        <dbReference type="HAMAP-Rule" id="MF_00090"/>
    </source>
</evidence>
<comment type="similarity">
    <text evidence="2 7">Belongs to the methyltransferase superfamily. L-isoaspartyl/D-aspartyl protein methyltransferase family.</text>
</comment>
<dbReference type="Pfam" id="PF01135">
    <property type="entry name" value="PCMT"/>
    <property type="match status" value="1"/>
</dbReference>
<dbReference type="FunFam" id="3.40.50.150:FF:000010">
    <property type="entry name" value="Protein-L-isoaspartate O-methyltransferase"/>
    <property type="match status" value="1"/>
</dbReference>
<comment type="subcellular location">
    <subcellularLocation>
        <location evidence="1 7">Cytoplasm</location>
    </subcellularLocation>
</comment>
<gene>
    <name evidence="7" type="primary">pcm</name>
    <name evidence="8" type="ORF">SG35_005180</name>
</gene>
<evidence type="ECO:0000256" key="3">
    <source>
        <dbReference type="ARBA" id="ARBA00022490"/>
    </source>
</evidence>
<evidence type="ECO:0000313" key="8">
    <source>
        <dbReference type="EMBL" id="WDE00055.1"/>
    </source>
</evidence>
<keyword evidence="5 7" id="KW-0808">Transferase</keyword>
<reference evidence="8 9" key="2">
    <citation type="journal article" date="2022" name="Mar. Drugs">
        <title>Bioassay-Guided Fractionation Leads to the Detection of Cholic Acid Generated by the Rare Thalassomonas sp.</title>
        <authorList>
            <person name="Pheiffer F."/>
            <person name="Schneider Y.K."/>
            <person name="Hansen E.H."/>
            <person name="Andersen J.H."/>
            <person name="Isaksson J."/>
            <person name="Busche T."/>
            <person name="R C."/>
            <person name="Kalinowski J."/>
            <person name="Zyl L.V."/>
            <person name="Trindade M."/>
        </authorList>
    </citation>
    <scope>NUCLEOTIDE SEQUENCE [LARGE SCALE GENOMIC DNA]</scope>
    <source>
        <strain evidence="8 9">A5K-106</strain>
    </source>
</reference>
<keyword evidence="4 7" id="KW-0489">Methyltransferase</keyword>
<dbReference type="GO" id="GO:0004719">
    <property type="term" value="F:protein-L-isoaspartate (D-aspartate) O-methyltransferase activity"/>
    <property type="evidence" value="ECO:0007669"/>
    <property type="project" value="UniProtKB-UniRule"/>
</dbReference>
<dbReference type="Proteomes" id="UP000032568">
    <property type="component" value="Chromosome"/>
</dbReference>
<dbReference type="EC" id="2.1.1.77" evidence="7"/>
<reference evidence="8 9" key="1">
    <citation type="journal article" date="2015" name="Genome Announc.">
        <title>Draft Genome Sequences of Marine Isolates of Thalassomonas viridans and Thalassomonas actiniarum.</title>
        <authorList>
            <person name="Olonade I."/>
            <person name="van Zyl L.J."/>
            <person name="Trindade M."/>
        </authorList>
    </citation>
    <scope>NUCLEOTIDE SEQUENCE [LARGE SCALE GENOMIC DNA]</scope>
    <source>
        <strain evidence="8 9">A5K-106</strain>
    </source>
</reference>
<dbReference type="CDD" id="cd02440">
    <property type="entry name" value="AdoMet_MTases"/>
    <property type="match status" value="1"/>
</dbReference>
<protein>
    <recommendedName>
        <fullName evidence="7">Protein-L-isoaspartate O-methyltransferase</fullName>
        <ecNumber evidence="7">2.1.1.77</ecNumber>
    </recommendedName>
    <alternativeName>
        <fullName evidence="7">L-isoaspartyl protein carboxyl methyltransferase</fullName>
    </alternativeName>
    <alternativeName>
        <fullName evidence="7">Protein L-isoaspartyl methyltransferase</fullName>
    </alternativeName>
    <alternativeName>
        <fullName evidence="7">Protein-beta-aspartate methyltransferase</fullName>
        <shortName evidence="7">PIMT</shortName>
    </alternativeName>
</protein>
<accession>A0AAE9YRT3</accession>
<feature type="active site" evidence="7">
    <location>
        <position position="73"/>
    </location>
</feature>
<evidence type="ECO:0000256" key="5">
    <source>
        <dbReference type="ARBA" id="ARBA00022679"/>
    </source>
</evidence>
<dbReference type="InterPro" id="IPR029063">
    <property type="entry name" value="SAM-dependent_MTases_sf"/>
</dbReference>
<dbReference type="GO" id="GO:0030091">
    <property type="term" value="P:protein repair"/>
    <property type="evidence" value="ECO:0007669"/>
    <property type="project" value="UniProtKB-UniRule"/>
</dbReference>
<organism evidence="8 9">
    <name type="scientific">Thalassomonas actiniarum</name>
    <dbReference type="NCBI Taxonomy" id="485447"/>
    <lineage>
        <taxon>Bacteria</taxon>
        <taxon>Pseudomonadati</taxon>
        <taxon>Pseudomonadota</taxon>
        <taxon>Gammaproteobacteria</taxon>
        <taxon>Alteromonadales</taxon>
        <taxon>Colwelliaceae</taxon>
        <taxon>Thalassomonas</taxon>
    </lineage>
</organism>
<comment type="function">
    <text evidence="7">Catalyzes the methyl esterification of L-isoaspartyl residues in peptides and proteins that result from spontaneous decomposition of normal L-aspartyl and L-asparaginyl residues. It plays a role in the repair and/or degradation of damaged proteins.</text>
</comment>
<keyword evidence="6 7" id="KW-0949">S-adenosyl-L-methionine</keyword>
<dbReference type="InterPro" id="IPR000682">
    <property type="entry name" value="PCMT"/>
</dbReference>
<evidence type="ECO:0000256" key="1">
    <source>
        <dbReference type="ARBA" id="ARBA00004496"/>
    </source>
</evidence>
<keyword evidence="3 7" id="KW-0963">Cytoplasm</keyword>
<dbReference type="Gene3D" id="3.40.50.150">
    <property type="entry name" value="Vaccinia Virus protein VP39"/>
    <property type="match status" value="1"/>
</dbReference>
<sequence>MTLNKSRVNSNIGGKSGRSGEILAQKLFAEGIQNQQVLQAIARSPRHIFVPEILAHKAYDNTALPIGQGQTISQPYIVAKMSELLLAEGTPGSILEIGTGSGYQTSILAQLTNRVFSVERIKSLQWQAKRRLQAMDLHNVSMKHGDGWQGWASKAPFEAIIVTAAPNQVPQALLEQLSDNGRLVIPVGEQQQVLKIITRKGDQFHEQQVEAVRFVPLVPGTLL</sequence>
<dbReference type="HAMAP" id="MF_00090">
    <property type="entry name" value="PIMT"/>
    <property type="match status" value="1"/>
</dbReference>
<dbReference type="GO" id="GO:0005737">
    <property type="term" value="C:cytoplasm"/>
    <property type="evidence" value="ECO:0007669"/>
    <property type="project" value="UniProtKB-SubCell"/>
</dbReference>
<dbReference type="RefSeq" id="WP_044834738.1">
    <property type="nucleotide sequence ID" value="NZ_CP059735.1"/>
</dbReference>
<dbReference type="NCBIfam" id="NF001453">
    <property type="entry name" value="PRK00312.1"/>
    <property type="match status" value="1"/>
</dbReference>
<evidence type="ECO:0000313" key="9">
    <source>
        <dbReference type="Proteomes" id="UP000032568"/>
    </source>
</evidence>
<dbReference type="GO" id="GO:0032259">
    <property type="term" value="P:methylation"/>
    <property type="evidence" value="ECO:0007669"/>
    <property type="project" value="UniProtKB-KW"/>
</dbReference>
<dbReference type="PROSITE" id="PS01279">
    <property type="entry name" value="PCMT"/>
    <property type="match status" value="1"/>
</dbReference>
<dbReference type="PANTHER" id="PTHR11579:SF0">
    <property type="entry name" value="PROTEIN-L-ISOASPARTATE(D-ASPARTATE) O-METHYLTRANSFERASE"/>
    <property type="match status" value="1"/>
</dbReference>
<dbReference type="SUPFAM" id="SSF53335">
    <property type="entry name" value="S-adenosyl-L-methionine-dependent methyltransferases"/>
    <property type="match status" value="1"/>
</dbReference>
<dbReference type="EMBL" id="CP059735">
    <property type="protein sequence ID" value="WDE00055.1"/>
    <property type="molecule type" value="Genomic_DNA"/>
</dbReference>
<dbReference type="AlphaFoldDB" id="A0AAE9YRT3"/>
<name>A0AAE9YRT3_9GAMM</name>
<keyword evidence="9" id="KW-1185">Reference proteome</keyword>
<evidence type="ECO:0000256" key="4">
    <source>
        <dbReference type="ARBA" id="ARBA00022603"/>
    </source>
</evidence>
<proteinExistence type="inferred from homology"/>
<dbReference type="PANTHER" id="PTHR11579">
    <property type="entry name" value="PROTEIN-L-ISOASPARTATE O-METHYLTRANSFERASE"/>
    <property type="match status" value="1"/>
</dbReference>